<comment type="caution">
    <text evidence="8">The sequence shown here is derived from an EMBL/GenBank/DDBJ whole genome shotgun (WGS) entry which is preliminary data.</text>
</comment>
<keyword evidence="9" id="KW-1185">Reference proteome</keyword>
<evidence type="ECO:0000256" key="5">
    <source>
        <dbReference type="ARBA" id="ARBA00022989"/>
    </source>
</evidence>
<evidence type="ECO:0008006" key="10">
    <source>
        <dbReference type="Google" id="ProtNLM"/>
    </source>
</evidence>
<evidence type="ECO:0000313" key="8">
    <source>
        <dbReference type="EMBL" id="EFY05449.1"/>
    </source>
</evidence>
<comment type="subcellular location">
    <subcellularLocation>
        <location evidence="1">Membrane</location>
        <topology evidence="1">Multi-pass membrane protein</topology>
    </subcellularLocation>
</comment>
<dbReference type="NCBIfam" id="TIGR00056">
    <property type="entry name" value="MlaE family lipid ABC transporter permease subunit"/>
    <property type="match status" value="1"/>
</dbReference>
<organism evidence="8 9">
    <name type="scientific">Phascolarctobacterium succinatutens YIT 12067</name>
    <dbReference type="NCBI Taxonomy" id="626939"/>
    <lineage>
        <taxon>Bacteria</taxon>
        <taxon>Bacillati</taxon>
        <taxon>Bacillota</taxon>
        <taxon>Negativicutes</taxon>
        <taxon>Acidaminococcales</taxon>
        <taxon>Acidaminococcaceae</taxon>
        <taxon>Phascolarctobacterium</taxon>
    </lineage>
</organism>
<dbReference type="GO" id="GO:0005548">
    <property type="term" value="F:phospholipid transporter activity"/>
    <property type="evidence" value="ECO:0007669"/>
    <property type="project" value="TreeGrafter"/>
</dbReference>
<keyword evidence="6 7" id="KW-0472">Membrane</keyword>
<evidence type="ECO:0000256" key="6">
    <source>
        <dbReference type="ARBA" id="ARBA00023136"/>
    </source>
</evidence>
<gene>
    <name evidence="8" type="ORF">HMPREF9443_00583</name>
</gene>
<dbReference type="AlphaFoldDB" id="E8LCL4"/>
<evidence type="ECO:0000256" key="2">
    <source>
        <dbReference type="ARBA" id="ARBA00007556"/>
    </source>
</evidence>
<keyword evidence="3" id="KW-0813">Transport</keyword>
<keyword evidence="4 7" id="KW-0812">Transmembrane</keyword>
<keyword evidence="5 7" id="KW-1133">Transmembrane helix</keyword>
<feature type="transmembrane region" description="Helical" evidence="7">
    <location>
        <begin position="173"/>
        <end position="203"/>
    </location>
</feature>
<dbReference type="Proteomes" id="UP000004923">
    <property type="component" value="Unassembled WGS sequence"/>
</dbReference>
<sequence length="283" mass="30305">MAVLCHTFAIIWRYNNYVKKAEDKDVKMLKSLCEAMGNRILDFCAASGRLMLLLLATLRHLKDANAKEVVRQMALLGADSLPIVMMTILCTGMVFSVQTAKEFVRLGASSSVGGIVAIAMARELVPVLTGVVVAGRIGAAIAAELGTMKVTEQIDALRVMAANPVSYLVVPRFIALVLMMPVLVVFANFIGNIGGWVVAHYYAGIGSFTYENSIRTLAEFYDVFGGMVKSCVFGAIIAIVGCYKGLNAPNGAEGVGLATTASVVLSIILVFITNYFLSIVLYV</sequence>
<feature type="transmembrane region" description="Helical" evidence="7">
    <location>
        <begin position="73"/>
        <end position="97"/>
    </location>
</feature>
<dbReference type="PANTHER" id="PTHR30188:SF4">
    <property type="entry name" value="PROTEIN TRIGALACTOSYLDIACYLGLYCEROL 1, CHLOROPLASTIC"/>
    <property type="match status" value="1"/>
</dbReference>
<evidence type="ECO:0000313" key="9">
    <source>
        <dbReference type="Proteomes" id="UP000004923"/>
    </source>
</evidence>
<name>E8LCL4_9FIRM</name>
<dbReference type="Pfam" id="PF02405">
    <property type="entry name" value="MlaE"/>
    <property type="match status" value="1"/>
</dbReference>
<protein>
    <recommendedName>
        <fullName evidence="10">ABC transporter, permease protein</fullName>
    </recommendedName>
</protein>
<dbReference type="EMBL" id="AEVN01000021">
    <property type="protein sequence ID" value="EFY05449.1"/>
    <property type="molecule type" value="Genomic_DNA"/>
</dbReference>
<dbReference type="HOGENOM" id="CLU_045686_1_1_9"/>
<dbReference type="eggNOG" id="COG0767">
    <property type="taxonomic scope" value="Bacteria"/>
</dbReference>
<reference evidence="8 9" key="1">
    <citation type="submission" date="2011-01" db="EMBL/GenBank/DDBJ databases">
        <authorList>
            <person name="Weinstock G."/>
            <person name="Sodergren E."/>
            <person name="Clifton S."/>
            <person name="Fulton L."/>
            <person name="Fulton B."/>
            <person name="Courtney L."/>
            <person name="Fronick C."/>
            <person name="Harrison M."/>
            <person name="Strong C."/>
            <person name="Farmer C."/>
            <person name="Delahaunty K."/>
            <person name="Markovic C."/>
            <person name="Hall O."/>
            <person name="Minx P."/>
            <person name="Tomlinson C."/>
            <person name="Mitreva M."/>
            <person name="Hou S."/>
            <person name="Chen J."/>
            <person name="Wollam A."/>
            <person name="Pepin K.H."/>
            <person name="Johnson M."/>
            <person name="Bhonagiri V."/>
            <person name="Zhang X."/>
            <person name="Suruliraj S."/>
            <person name="Warren W."/>
            <person name="Chinwalla A."/>
            <person name="Mardis E.R."/>
            <person name="Wilson R.K."/>
        </authorList>
    </citation>
    <scope>NUCLEOTIDE SEQUENCE [LARGE SCALE GENOMIC DNA]</scope>
    <source>
        <strain evidence="8 9">YIT 12067</strain>
    </source>
</reference>
<evidence type="ECO:0000256" key="7">
    <source>
        <dbReference type="RuleBase" id="RU362044"/>
    </source>
</evidence>
<feature type="transmembrane region" description="Helical" evidence="7">
    <location>
        <begin position="223"/>
        <end position="243"/>
    </location>
</feature>
<feature type="transmembrane region" description="Helical" evidence="7">
    <location>
        <begin position="255"/>
        <end position="277"/>
    </location>
</feature>
<dbReference type="PANTHER" id="PTHR30188">
    <property type="entry name" value="ABC TRANSPORTER PERMEASE PROTEIN-RELATED"/>
    <property type="match status" value="1"/>
</dbReference>
<accession>E8LCL4</accession>
<dbReference type="InterPro" id="IPR003453">
    <property type="entry name" value="ABC_MlaE_roteobac"/>
</dbReference>
<dbReference type="InterPro" id="IPR030802">
    <property type="entry name" value="Permease_MalE"/>
</dbReference>
<evidence type="ECO:0000256" key="3">
    <source>
        <dbReference type="ARBA" id="ARBA00022448"/>
    </source>
</evidence>
<proteinExistence type="inferred from homology"/>
<dbReference type="GO" id="GO:0043190">
    <property type="term" value="C:ATP-binding cassette (ABC) transporter complex"/>
    <property type="evidence" value="ECO:0007669"/>
    <property type="project" value="InterPro"/>
</dbReference>
<comment type="caution">
    <text evidence="7">Lacks conserved residue(s) required for the propagation of feature annotation.</text>
</comment>
<evidence type="ECO:0000256" key="1">
    <source>
        <dbReference type="ARBA" id="ARBA00004141"/>
    </source>
</evidence>
<comment type="similarity">
    <text evidence="2 7">Belongs to the MlaE permease family.</text>
</comment>
<evidence type="ECO:0000256" key="4">
    <source>
        <dbReference type="ARBA" id="ARBA00022692"/>
    </source>
</evidence>